<gene>
    <name evidence="2" type="ORF">PCASD_08047</name>
</gene>
<feature type="region of interest" description="Disordered" evidence="1">
    <location>
        <begin position="1"/>
        <end position="26"/>
    </location>
</feature>
<evidence type="ECO:0000256" key="1">
    <source>
        <dbReference type="SAM" id="MobiDB-lite"/>
    </source>
</evidence>
<feature type="compositionally biased region" description="Polar residues" evidence="1">
    <location>
        <begin position="131"/>
        <end position="149"/>
    </location>
</feature>
<reference evidence="2 3" key="1">
    <citation type="submission" date="2017-11" db="EMBL/GenBank/DDBJ databases">
        <title>De novo assembly and phasing of dikaryotic genomes from two isolates of Puccinia coronata f. sp. avenae, the causal agent of oat crown rust.</title>
        <authorList>
            <person name="Miller M.E."/>
            <person name="Zhang Y."/>
            <person name="Omidvar V."/>
            <person name="Sperschneider J."/>
            <person name="Schwessinger B."/>
            <person name="Raley C."/>
            <person name="Palmer J.M."/>
            <person name="Garnica D."/>
            <person name="Upadhyaya N."/>
            <person name="Rathjen J."/>
            <person name="Taylor J.M."/>
            <person name="Park R.F."/>
            <person name="Dodds P.N."/>
            <person name="Hirsch C.D."/>
            <person name="Kianian S.F."/>
            <person name="Figueroa M."/>
        </authorList>
    </citation>
    <scope>NUCLEOTIDE SEQUENCE [LARGE SCALE GENOMIC DNA]</scope>
    <source>
        <strain evidence="2">12SD80</strain>
    </source>
</reference>
<proteinExistence type="predicted"/>
<dbReference type="EMBL" id="PGCI01000071">
    <property type="protein sequence ID" value="PLW43135.1"/>
    <property type="molecule type" value="Genomic_DNA"/>
</dbReference>
<protein>
    <submittedName>
        <fullName evidence="2">Uncharacterized protein</fullName>
    </submittedName>
</protein>
<feature type="region of interest" description="Disordered" evidence="1">
    <location>
        <begin position="130"/>
        <end position="153"/>
    </location>
</feature>
<organism evidence="2 3">
    <name type="scientific">Puccinia coronata f. sp. avenae</name>
    <dbReference type="NCBI Taxonomy" id="200324"/>
    <lineage>
        <taxon>Eukaryota</taxon>
        <taxon>Fungi</taxon>
        <taxon>Dikarya</taxon>
        <taxon>Basidiomycota</taxon>
        <taxon>Pucciniomycotina</taxon>
        <taxon>Pucciniomycetes</taxon>
        <taxon>Pucciniales</taxon>
        <taxon>Pucciniaceae</taxon>
        <taxon>Puccinia</taxon>
    </lineage>
</organism>
<feature type="compositionally biased region" description="Basic and acidic residues" evidence="1">
    <location>
        <begin position="1"/>
        <end position="17"/>
    </location>
</feature>
<evidence type="ECO:0000313" key="2">
    <source>
        <dbReference type="EMBL" id="PLW43135.1"/>
    </source>
</evidence>
<name>A0A2N5UZE4_9BASI</name>
<accession>A0A2N5UZE4</accession>
<dbReference type="Proteomes" id="UP000235392">
    <property type="component" value="Unassembled WGS sequence"/>
</dbReference>
<comment type="caution">
    <text evidence="2">The sequence shown here is derived from an EMBL/GenBank/DDBJ whole genome shotgun (WGS) entry which is preliminary data.</text>
</comment>
<evidence type="ECO:0000313" key="3">
    <source>
        <dbReference type="Proteomes" id="UP000235392"/>
    </source>
</evidence>
<dbReference type="AlphaFoldDB" id="A0A2N5UZE4"/>
<sequence>MGPEGASHDSFLRESGDAPHGSGANLTQVPLRRCSACPAAIRRAPHAGSPGPDGGVNFLWQARGEELVLRPDTINLVYRHGFMADETHSRKMKVFPPFLLLGTAWTCHALHSPSDSWEWTQNYHRAEEGASSYTSSHQDQVPEPQSSPDVSFWKNIHDSANDANWQKHLDPESFGLPISSLTKNLFKEAGVLIEHHSTARVKPPTPLELLGEGEGMVAEDDDDFWRFCVSFRSIVSSPARQGPSGLHERTRYFINNRHIWLKFWEGRTGINLQQYVDKITYKPMKETFPLFLFHVEVITMVLPEMKMEGLRARCEWYVEVANAMFKSIDPDKQPTLHALAEHFRVKPAASDQNLAALPKSFVLAWANKYRPRIFAGYNAGSLDKFNLPLPVNIFLNSLFTHTIVQLTDECRRFLSPPPHP</sequence>